<sequence length="66" mass="7679">MAFGSIDVPSVVDQRDLELFCLLDRQHSQCVDECGYTVQFNLREFVCKKRFKEVSKGLVIITEQCY</sequence>
<dbReference type="WBParaSite" id="HPLM_0001148701-mRNA-1">
    <property type="protein sequence ID" value="HPLM_0001148701-mRNA-1"/>
    <property type="gene ID" value="HPLM_0001148701"/>
</dbReference>
<keyword evidence="2" id="KW-1185">Reference proteome</keyword>
<accession>A0A0N4WK95</accession>
<dbReference type="OrthoDB" id="5868576at2759"/>
<name>A0A0N4WK95_HAEPC</name>
<evidence type="ECO:0000313" key="1">
    <source>
        <dbReference type="EMBL" id="VDO43006.1"/>
    </source>
</evidence>
<organism evidence="3">
    <name type="scientific">Haemonchus placei</name>
    <name type="common">Barber's pole worm</name>
    <dbReference type="NCBI Taxonomy" id="6290"/>
    <lineage>
        <taxon>Eukaryota</taxon>
        <taxon>Metazoa</taxon>
        <taxon>Ecdysozoa</taxon>
        <taxon>Nematoda</taxon>
        <taxon>Chromadorea</taxon>
        <taxon>Rhabditida</taxon>
        <taxon>Rhabditina</taxon>
        <taxon>Rhabditomorpha</taxon>
        <taxon>Strongyloidea</taxon>
        <taxon>Trichostrongylidae</taxon>
        <taxon>Haemonchus</taxon>
    </lineage>
</organism>
<dbReference type="Proteomes" id="UP000268014">
    <property type="component" value="Unassembled WGS sequence"/>
</dbReference>
<proteinExistence type="predicted"/>
<reference evidence="3" key="1">
    <citation type="submission" date="2017-02" db="UniProtKB">
        <authorList>
            <consortium name="WormBaseParasite"/>
        </authorList>
    </citation>
    <scope>IDENTIFICATION</scope>
</reference>
<evidence type="ECO:0000313" key="3">
    <source>
        <dbReference type="WBParaSite" id="HPLM_0001148701-mRNA-1"/>
    </source>
</evidence>
<evidence type="ECO:0000313" key="2">
    <source>
        <dbReference type="Proteomes" id="UP000268014"/>
    </source>
</evidence>
<dbReference type="EMBL" id="UZAF01017581">
    <property type="protein sequence ID" value="VDO43006.1"/>
    <property type="molecule type" value="Genomic_DNA"/>
</dbReference>
<gene>
    <name evidence="1" type="ORF">HPLM_LOCUS11479</name>
</gene>
<protein>
    <submittedName>
        <fullName evidence="3">Apple domain-containing protein</fullName>
    </submittedName>
</protein>
<dbReference type="AlphaFoldDB" id="A0A0N4WK95"/>
<reference evidence="1 2" key="2">
    <citation type="submission" date="2018-11" db="EMBL/GenBank/DDBJ databases">
        <authorList>
            <consortium name="Pathogen Informatics"/>
        </authorList>
    </citation>
    <scope>NUCLEOTIDE SEQUENCE [LARGE SCALE GENOMIC DNA]</scope>
    <source>
        <strain evidence="1 2">MHpl1</strain>
    </source>
</reference>